<name>A0A1J1ICC9_9DIPT</name>
<dbReference type="EMBL" id="CVRI01000047">
    <property type="protein sequence ID" value="CRK97941.1"/>
    <property type="molecule type" value="Genomic_DNA"/>
</dbReference>
<protein>
    <submittedName>
        <fullName evidence="1">CLUMA_CG011314, isoform A</fullName>
    </submittedName>
</protein>
<organism evidence="1 2">
    <name type="scientific">Clunio marinus</name>
    <dbReference type="NCBI Taxonomy" id="568069"/>
    <lineage>
        <taxon>Eukaryota</taxon>
        <taxon>Metazoa</taxon>
        <taxon>Ecdysozoa</taxon>
        <taxon>Arthropoda</taxon>
        <taxon>Hexapoda</taxon>
        <taxon>Insecta</taxon>
        <taxon>Pterygota</taxon>
        <taxon>Neoptera</taxon>
        <taxon>Endopterygota</taxon>
        <taxon>Diptera</taxon>
        <taxon>Nematocera</taxon>
        <taxon>Chironomoidea</taxon>
        <taxon>Chironomidae</taxon>
        <taxon>Clunio</taxon>
    </lineage>
</organism>
<evidence type="ECO:0000313" key="1">
    <source>
        <dbReference type="EMBL" id="CRK97941.1"/>
    </source>
</evidence>
<dbReference type="Proteomes" id="UP000183832">
    <property type="component" value="Unassembled WGS sequence"/>
</dbReference>
<reference evidence="1 2" key="1">
    <citation type="submission" date="2015-04" db="EMBL/GenBank/DDBJ databases">
        <authorList>
            <person name="Syromyatnikov M.Y."/>
            <person name="Popov V.N."/>
        </authorList>
    </citation>
    <scope>NUCLEOTIDE SEQUENCE [LARGE SCALE GENOMIC DNA]</scope>
</reference>
<dbReference type="AlphaFoldDB" id="A0A1J1ICC9"/>
<accession>A0A1J1ICC9</accession>
<evidence type="ECO:0000313" key="2">
    <source>
        <dbReference type="Proteomes" id="UP000183832"/>
    </source>
</evidence>
<gene>
    <name evidence="1" type="ORF">CLUMA_CG011314</name>
</gene>
<proteinExistence type="predicted"/>
<sequence>MRHLCRWRNLLDDLAFQHQFNLFKISFPLSATQLEELANHHCNDNDEALSLKKKSFKFDVIEKIDVKFYF</sequence>
<keyword evidence="2" id="KW-1185">Reference proteome</keyword>